<dbReference type="InterPro" id="IPR038377">
    <property type="entry name" value="Na/Glc_symporter_sf"/>
</dbReference>
<evidence type="ECO:0000256" key="6">
    <source>
        <dbReference type="ARBA" id="ARBA00022847"/>
    </source>
</evidence>
<keyword evidence="6" id="KW-0769">Symport</keyword>
<feature type="transmembrane region" description="Helical" evidence="14">
    <location>
        <begin position="56"/>
        <end position="73"/>
    </location>
</feature>
<evidence type="ECO:0000256" key="8">
    <source>
        <dbReference type="ARBA" id="ARBA00023053"/>
    </source>
</evidence>
<dbReference type="EMBL" id="JAINWA010000003">
    <property type="protein sequence ID" value="MCD1655288.1"/>
    <property type="molecule type" value="Genomic_DNA"/>
</dbReference>
<keyword evidence="10 14" id="KW-0472">Membrane</keyword>
<comment type="subcellular location">
    <subcellularLocation>
        <location evidence="1">Cell membrane</location>
        <topology evidence="1">Multi-pass membrane protein</topology>
    </subcellularLocation>
</comment>
<dbReference type="PROSITE" id="PS50283">
    <property type="entry name" value="NA_SOLUT_SYMP_3"/>
    <property type="match status" value="1"/>
</dbReference>
<evidence type="ECO:0000313" key="15">
    <source>
        <dbReference type="EMBL" id="MCD1655288.1"/>
    </source>
</evidence>
<keyword evidence="8" id="KW-0915">Sodium</keyword>
<keyword evidence="11" id="KW-0739">Sodium transport</keyword>
<evidence type="ECO:0000256" key="7">
    <source>
        <dbReference type="ARBA" id="ARBA00022989"/>
    </source>
</evidence>
<organism evidence="15 16">
    <name type="scientific">Teretinema zuelzerae</name>
    <dbReference type="NCBI Taxonomy" id="156"/>
    <lineage>
        <taxon>Bacteria</taxon>
        <taxon>Pseudomonadati</taxon>
        <taxon>Spirochaetota</taxon>
        <taxon>Spirochaetia</taxon>
        <taxon>Spirochaetales</taxon>
        <taxon>Treponemataceae</taxon>
        <taxon>Teretinema</taxon>
    </lineage>
</organism>
<keyword evidence="9" id="KW-0406">Ion transport</keyword>
<keyword evidence="7 14" id="KW-1133">Transmembrane helix</keyword>
<evidence type="ECO:0000256" key="13">
    <source>
        <dbReference type="RuleBase" id="RU362091"/>
    </source>
</evidence>
<protein>
    <submittedName>
        <fullName evidence="15">Uncharacterized protein</fullName>
    </submittedName>
</protein>
<feature type="transmembrane region" description="Helical" evidence="14">
    <location>
        <begin position="80"/>
        <end position="99"/>
    </location>
</feature>
<name>A0AAE3JJA3_9SPIR</name>
<proteinExistence type="inferred from homology"/>
<comment type="catalytic activity">
    <reaction evidence="12">
        <text>L-proline(in) + Na(+)(in) = L-proline(out) + Na(+)(out)</text>
        <dbReference type="Rhea" id="RHEA:28967"/>
        <dbReference type="ChEBI" id="CHEBI:29101"/>
        <dbReference type="ChEBI" id="CHEBI:60039"/>
    </reaction>
</comment>
<evidence type="ECO:0000256" key="3">
    <source>
        <dbReference type="ARBA" id="ARBA00022448"/>
    </source>
</evidence>
<evidence type="ECO:0000256" key="2">
    <source>
        <dbReference type="ARBA" id="ARBA00006434"/>
    </source>
</evidence>
<evidence type="ECO:0000256" key="4">
    <source>
        <dbReference type="ARBA" id="ARBA00022475"/>
    </source>
</evidence>
<keyword evidence="4" id="KW-1003">Cell membrane</keyword>
<feature type="transmembrane region" description="Helical" evidence="14">
    <location>
        <begin position="119"/>
        <end position="143"/>
    </location>
</feature>
<feature type="transmembrane region" description="Helical" evidence="14">
    <location>
        <begin position="21"/>
        <end position="44"/>
    </location>
</feature>
<evidence type="ECO:0000256" key="5">
    <source>
        <dbReference type="ARBA" id="ARBA00022692"/>
    </source>
</evidence>
<reference evidence="15" key="1">
    <citation type="submission" date="2021-08" db="EMBL/GenBank/DDBJ databases">
        <title>Comparative analyses of Brucepasteria parasyntrophica and Teretinema zuelzerae.</title>
        <authorList>
            <person name="Song Y."/>
            <person name="Brune A."/>
        </authorList>
    </citation>
    <scope>NUCLEOTIDE SEQUENCE</scope>
    <source>
        <strain evidence="15">DSM 1903</strain>
    </source>
</reference>
<dbReference type="GO" id="GO:0015824">
    <property type="term" value="P:proline transport"/>
    <property type="evidence" value="ECO:0007669"/>
    <property type="project" value="TreeGrafter"/>
</dbReference>
<accession>A0AAE3JJA3</accession>
<evidence type="ECO:0000313" key="16">
    <source>
        <dbReference type="Proteomes" id="UP001198163"/>
    </source>
</evidence>
<sequence>MGHSLDAHTFPELLGKRYDSTFLQTAGGVLIFLAMPLYAGSVIIGGVQFVSQTLHIPYEVALLFFVAVGALYVKRASRAAAVACFISGVSVSLFWLLFIHAKEAVPLGLCKALFGVPSLFPALANVDAIIIALPVSACVYAATTFFTPPVDEKIVEKAFHGIENA</sequence>
<comment type="similarity">
    <text evidence="2 13">Belongs to the sodium:solute symporter (SSF) (TC 2.A.21) family.</text>
</comment>
<dbReference type="GO" id="GO:0005886">
    <property type="term" value="C:plasma membrane"/>
    <property type="evidence" value="ECO:0007669"/>
    <property type="project" value="UniProtKB-SubCell"/>
</dbReference>
<evidence type="ECO:0000256" key="14">
    <source>
        <dbReference type="SAM" id="Phobius"/>
    </source>
</evidence>
<evidence type="ECO:0000256" key="12">
    <source>
        <dbReference type="ARBA" id="ARBA00033708"/>
    </source>
</evidence>
<dbReference type="InterPro" id="IPR001734">
    <property type="entry name" value="Na/solute_symporter"/>
</dbReference>
<dbReference type="GO" id="GO:0005298">
    <property type="term" value="F:proline:sodium symporter activity"/>
    <property type="evidence" value="ECO:0007669"/>
    <property type="project" value="TreeGrafter"/>
</dbReference>
<evidence type="ECO:0000256" key="11">
    <source>
        <dbReference type="ARBA" id="ARBA00023201"/>
    </source>
</evidence>
<dbReference type="GO" id="GO:0015193">
    <property type="term" value="F:L-proline transmembrane transporter activity"/>
    <property type="evidence" value="ECO:0007669"/>
    <property type="project" value="TreeGrafter"/>
</dbReference>
<evidence type="ECO:0000256" key="10">
    <source>
        <dbReference type="ARBA" id="ARBA00023136"/>
    </source>
</evidence>
<dbReference type="PANTHER" id="PTHR48086">
    <property type="entry name" value="SODIUM/PROLINE SYMPORTER-RELATED"/>
    <property type="match status" value="1"/>
</dbReference>
<dbReference type="InterPro" id="IPR050277">
    <property type="entry name" value="Sodium:Solute_Symporter"/>
</dbReference>
<evidence type="ECO:0000256" key="1">
    <source>
        <dbReference type="ARBA" id="ARBA00004651"/>
    </source>
</evidence>
<dbReference type="Proteomes" id="UP001198163">
    <property type="component" value="Unassembled WGS sequence"/>
</dbReference>
<comment type="caution">
    <text evidence="15">The sequence shown here is derived from an EMBL/GenBank/DDBJ whole genome shotgun (WGS) entry which is preliminary data.</text>
</comment>
<keyword evidence="5 14" id="KW-0812">Transmembrane</keyword>
<dbReference type="PANTHER" id="PTHR48086:SF3">
    <property type="entry name" value="SODIUM_PROLINE SYMPORTER"/>
    <property type="match status" value="1"/>
</dbReference>
<keyword evidence="16" id="KW-1185">Reference proteome</keyword>
<dbReference type="Pfam" id="PF00474">
    <property type="entry name" value="SSF"/>
    <property type="match status" value="1"/>
</dbReference>
<dbReference type="AlphaFoldDB" id="A0AAE3JJA3"/>
<gene>
    <name evidence="15" type="ORF">K7J14_11350</name>
</gene>
<evidence type="ECO:0000256" key="9">
    <source>
        <dbReference type="ARBA" id="ARBA00023065"/>
    </source>
</evidence>
<dbReference type="Gene3D" id="1.20.1730.10">
    <property type="entry name" value="Sodium/glucose cotransporter"/>
    <property type="match status" value="1"/>
</dbReference>
<dbReference type="RefSeq" id="WP_230756242.1">
    <property type="nucleotide sequence ID" value="NZ_JAINWA010000003.1"/>
</dbReference>
<keyword evidence="3" id="KW-0813">Transport</keyword>